<proteinExistence type="predicted"/>
<keyword evidence="3" id="KW-1185">Reference proteome</keyword>
<accession>A0A1C5HHP8</accession>
<feature type="domain" description="DUF397" evidence="1">
    <location>
        <begin position="54"/>
        <end position="82"/>
    </location>
</feature>
<evidence type="ECO:0000259" key="1">
    <source>
        <dbReference type="Pfam" id="PF04149"/>
    </source>
</evidence>
<dbReference type="Proteomes" id="UP000199360">
    <property type="component" value="Unassembled WGS sequence"/>
</dbReference>
<protein>
    <recommendedName>
        <fullName evidence="1">DUF397 domain-containing protein</fullName>
    </recommendedName>
</protein>
<dbReference type="AlphaFoldDB" id="A0A1C5HHP8"/>
<name>A0A1C5HHP8_9ACTN</name>
<gene>
    <name evidence="2" type="ORF">GA0070213_103131</name>
</gene>
<dbReference type="Pfam" id="PF04149">
    <property type="entry name" value="DUF397"/>
    <property type="match status" value="1"/>
</dbReference>
<dbReference type="EMBL" id="FMDM01000003">
    <property type="protein sequence ID" value="SCG45504.1"/>
    <property type="molecule type" value="Genomic_DNA"/>
</dbReference>
<evidence type="ECO:0000313" key="3">
    <source>
        <dbReference type="Proteomes" id="UP000199360"/>
    </source>
</evidence>
<dbReference type="InterPro" id="IPR007278">
    <property type="entry name" value="DUF397"/>
</dbReference>
<reference evidence="3" key="1">
    <citation type="submission" date="2016-06" db="EMBL/GenBank/DDBJ databases">
        <authorList>
            <person name="Varghese N."/>
            <person name="Submissions Spin"/>
        </authorList>
    </citation>
    <scope>NUCLEOTIDE SEQUENCE [LARGE SCALE GENOMIC DNA]</scope>
    <source>
        <strain evidence="3">DSM 45647</strain>
    </source>
</reference>
<sequence length="87" mass="9906">MEWWLWTERLNPAFLAPQLHDRRRRPARAFAALAAVDPFGLQRWRLRRGGGRSAGVVGVRDSKDLSGPTLAFASASWRAFVTYPKRV</sequence>
<organism evidence="2 3">
    <name type="scientific">Micromonospora humi</name>
    <dbReference type="NCBI Taxonomy" id="745366"/>
    <lineage>
        <taxon>Bacteria</taxon>
        <taxon>Bacillati</taxon>
        <taxon>Actinomycetota</taxon>
        <taxon>Actinomycetes</taxon>
        <taxon>Micromonosporales</taxon>
        <taxon>Micromonosporaceae</taxon>
        <taxon>Micromonospora</taxon>
    </lineage>
</organism>
<evidence type="ECO:0000313" key="2">
    <source>
        <dbReference type="EMBL" id="SCG45504.1"/>
    </source>
</evidence>
<dbReference type="STRING" id="745366.GA0070213_103131"/>